<dbReference type="InterPro" id="IPR013610">
    <property type="entry name" value="ArdC_N"/>
</dbReference>
<reference evidence="4" key="1">
    <citation type="submission" date="2021-04" db="EMBL/GenBank/DDBJ databases">
        <title>Isolation of p-tert-butylphenol degrading bacteria Sphingobium phenoxybenzoativorans Tas13 from active sludge.</title>
        <authorList>
            <person name="Li Y."/>
        </authorList>
    </citation>
    <scope>NUCLEOTIDE SEQUENCE</scope>
    <source>
        <strain evidence="4">Tas13</strain>
    </source>
</reference>
<evidence type="ECO:0000313" key="4">
    <source>
        <dbReference type="EMBL" id="QUT05140.1"/>
    </source>
</evidence>
<sequence length="278" mass="30314">MSAKGTGTHEGSAKRRGEQGRKRKERNRSRGGGRSRGGAGDDARPSGSAHARHALYDEITAKIVGELEQGHIPWVRPWASHGGRQRRAVAPALPRNALSGRPYSGINILILWSAMIEHGYASHGWLTFKQALEAGGCVRKGERGTSIVYADRFIPKGEAERAAQEGGDIRVVPFLKRFTIFNLAQCEGLDVDLGADPVPLPRDKIAPVAEELILASGADFRVGGDKAHFVHDLDYIAVPHQSAFYDPINYYRTALHELTHNAAIRIMPHVAELARLAA</sequence>
<dbReference type="Pfam" id="PF18818">
    <property type="entry name" value="MPTase-PolyVal"/>
    <property type="match status" value="1"/>
</dbReference>
<dbReference type="Pfam" id="PF08401">
    <property type="entry name" value="ArdcN"/>
    <property type="match status" value="1"/>
</dbReference>
<name>A0A975Q0R1_9SPHN</name>
<dbReference type="Proteomes" id="UP000681425">
    <property type="component" value="Chromosome"/>
</dbReference>
<proteinExistence type="predicted"/>
<protein>
    <submittedName>
        <fullName evidence="4">DUF1738 domain-containing protein</fullName>
    </submittedName>
</protein>
<dbReference type="RefSeq" id="WP_212608830.1">
    <property type="nucleotide sequence ID" value="NZ_CP073910.1"/>
</dbReference>
<dbReference type="EMBL" id="CP073910">
    <property type="protein sequence ID" value="QUT05140.1"/>
    <property type="molecule type" value="Genomic_DNA"/>
</dbReference>
<organism evidence="4 5">
    <name type="scientific">Sphingobium phenoxybenzoativorans</name>
    <dbReference type="NCBI Taxonomy" id="1592790"/>
    <lineage>
        <taxon>Bacteria</taxon>
        <taxon>Pseudomonadati</taxon>
        <taxon>Pseudomonadota</taxon>
        <taxon>Alphaproteobacteria</taxon>
        <taxon>Sphingomonadales</taxon>
        <taxon>Sphingomonadaceae</taxon>
        <taxon>Sphingobium</taxon>
    </lineage>
</organism>
<dbReference type="KEGG" id="spph:KFK14_19385"/>
<feature type="domain" description="Polyvalent protein metallopeptidase" evidence="3">
    <location>
        <begin position="209"/>
        <end position="262"/>
    </location>
</feature>
<feature type="domain" description="N-terminal" evidence="2">
    <location>
        <begin position="55"/>
        <end position="181"/>
    </location>
</feature>
<feature type="compositionally biased region" description="Basic residues" evidence="1">
    <location>
        <begin position="21"/>
        <end position="33"/>
    </location>
</feature>
<gene>
    <name evidence="4" type="ORF">KFK14_19385</name>
</gene>
<feature type="compositionally biased region" description="Basic and acidic residues" evidence="1">
    <location>
        <begin position="11"/>
        <end position="20"/>
    </location>
</feature>
<keyword evidence="5" id="KW-1185">Reference proteome</keyword>
<evidence type="ECO:0000259" key="3">
    <source>
        <dbReference type="Pfam" id="PF18818"/>
    </source>
</evidence>
<feature type="region of interest" description="Disordered" evidence="1">
    <location>
        <begin position="1"/>
        <end position="50"/>
    </location>
</feature>
<evidence type="ECO:0000256" key="1">
    <source>
        <dbReference type="SAM" id="MobiDB-lite"/>
    </source>
</evidence>
<evidence type="ECO:0000259" key="2">
    <source>
        <dbReference type="Pfam" id="PF08401"/>
    </source>
</evidence>
<dbReference type="GO" id="GO:0003697">
    <property type="term" value="F:single-stranded DNA binding"/>
    <property type="evidence" value="ECO:0007669"/>
    <property type="project" value="InterPro"/>
</dbReference>
<dbReference type="InterPro" id="IPR041459">
    <property type="entry name" value="MPTase-PolyVal"/>
</dbReference>
<evidence type="ECO:0000313" key="5">
    <source>
        <dbReference type="Proteomes" id="UP000681425"/>
    </source>
</evidence>
<dbReference type="AlphaFoldDB" id="A0A975Q0R1"/>
<accession>A0A975Q0R1</accession>